<dbReference type="AlphaFoldDB" id="W7X0J0"/>
<protein>
    <submittedName>
        <fullName evidence="2">Transmembrane protein, putative</fullName>
    </submittedName>
</protein>
<evidence type="ECO:0000256" key="1">
    <source>
        <dbReference type="SAM" id="Phobius"/>
    </source>
</evidence>
<feature type="transmembrane region" description="Helical" evidence="1">
    <location>
        <begin position="20"/>
        <end position="39"/>
    </location>
</feature>
<sequence>MIKKTENKLLFNISQYTDQYYLKFIIKFLSFILVFIKNISCYQTFYYRPIFKYFQQKTHEYLQSSINKYLFINLQFQSKLWQNKGRRSKVRYRKRKKIQIYQNKNFQKINQITDTDIYLFKATFTKQIQNHLTKRIQAHHNKNYQLAQFQQKMFASVILLFKQYYQKY</sequence>
<dbReference type="EMBL" id="GG662536">
    <property type="protein sequence ID" value="EWS72645.1"/>
    <property type="molecule type" value="Genomic_DNA"/>
</dbReference>
<name>W7X0J0_TETTS</name>
<dbReference type="InParanoid" id="W7X0J0"/>
<dbReference type="KEGG" id="tet:TTHERM_000420288"/>
<proteinExistence type="predicted"/>
<gene>
    <name evidence="2" type="ORF">TTHERM_000420288</name>
</gene>
<keyword evidence="1" id="KW-1133">Transmembrane helix</keyword>
<reference evidence="3" key="1">
    <citation type="journal article" date="2006" name="PLoS Biol.">
        <title>Macronuclear genome sequence of the ciliate Tetrahymena thermophila, a model eukaryote.</title>
        <authorList>
            <person name="Eisen J.A."/>
            <person name="Coyne R.S."/>
            <person name="Wu M."/>
            <person name="Wu D."/>
            <person name="Thiagarajan M."/>
            <person name="Wortman J.R."/>
            <person name="Badger J.H."/>
            <person name="Ren Q."/>
            <person name="Amedeo P."/>
            <person name="Jones K.M."/>
            <person name="Tallon L.J."/>
            <person name="Delcher A.L."/>
            <person name="Salzberg S.L."/>
            <person name="Silva J.C."/>
            <person name="Haas B.J."/>
            <person name="Majoros W.H."/>
            <person name="Farzad M."/>
            <person name="Carlton J.M."/>
            <person name="Smith R.K. Jr."/>
            <person name="Garg J."/>
            <person name="Pearlman R.E."/>
            <person name="Karrer K.M."/>
            <person name="Sun L."/>
            <person name="Manning G."/>
            <person name="Elde N.C."/>
            <person name="Turkewitz A.P."/>
            <person name="Asai D.J."/>
            <person name="Wilkes D.E."/>
            <person name="Wang Y."/>
            <person name="Cai H."/>
            <person name="Collins K."/>
            <person name="Stewart B.A."/>
            <person name="Lee S.R."/>
            <person name="Wilamowska K."/>
            <person name="Weinberg Z."/>
            <person name="Ruzzo W.L."/>
            <person name="Wloga D."/>
            <person name="Gaertig J."/>
            <person name="Frankel J."/>
            <person name="Tsao C.-C."/>
            <person name="Gorovsky M.A."/>
            <person name="Keeling P.J."/>
            <person name="Waller R.F."/>
            <person name="Patron N.J."/>
            <person name="Cherry J.M."/>
            <person name="Stover N.A."/>
            <person name="Krieger C.J."/>
            <person name="del Toro C."/>
            <person name="Ryder H.F."/>
            <person name="Williamson S.C."/>
            <person name="Barbeau R.A."/>
            <person name="Hamilton E.P."/>
            <person name="Orias E."/>
        </authorList>
    </citation>
    <scope>NUCLEOTIDE SEQUENCE [LARGE SCALE GENOMIC DNA]</scope>
    <source>
        <strain evidence="3">SB210</strain>
    </source>
</reference>
<evidence type="ECO:0000313" key="3">
    <source>
        <dbReference type="Proteomes" id="UP000009168"/>
    </source>
</evidence>
<organism evidence="2 3">
    <name type="scientific">Tetrahymena thermophila (strain SB210)</name>
    <dbReference type="NCBI Taxonomy" id="312017"/>
    <lineage>
        <taxon>Eukaryota</taxon>
        <taxon>Sar</taxon>
        <taxon>Alveolata</taxon>
        <taxon>Ciliophora</taxon>
        <taxon>Intramacronucleata</taxon>
        <taxon>Oligohymenophorea</taxon>
        <taxon>Hymenostomatida</taxon>
        <taxon>Tetrahymenina</taxon>
        <taxon>Tetrahymenidae</taxon>
        <taxon>Tetrahymena</taxon>
    </lineage>
</organism>
<evidence type="ECO:0000313" key="2">
    <source>
        <dbReference type="EMBL" id="EWS72645.1"/>
    </source>
</evidence>
<dbReference type="GeneID" id="24438870"/>
<keyword evidence="1" id="KW-0472">Membrane</keyword>
<dbReference type="Proteomes" id="UP000009168">
    <property type="component" value="Unassembled WGS sequence"/>
</dbReference>
<accession>W7X0J0</accession>
<keyword evidence="1 2" id="KW-0812">Transmembrane</keyword>
<dbReference type="RefSeq" id="XP_012654813.1">
    <property type="nucleotide sequence ID" value="XM_012799359.1"/>
</dbReference>
<keyword evidence="3" id="KW-1185">Reference proteome</keyword>